<dbReference type="Gene3D" id="3.10.580.10">
    <property type="entry name" value="CBS-domain"/>
    <property type="match status" value="1"/>
</dbReference>
<feature type="compositionally biased region" description="Polar residues" evidence="7">
    <location>
        <begin position="210"/>
        <end position="221"/>
    </location>
</feature>
<keyword evidence="2" id="KW-0805">Transcription regulation</keyword>
<evidence type="ECO:0000313" key="11">
    <source>
        <dbReference type="Proteomes" id="UP000179920"/>
    </source>
</evidence>
<accession>A0A1K0H0Z2</accession>
<reference evidence="9" key="2">
    <citation type="submission" date="2016-04" db="EMBL/GenBank/DDBJ databases">
        <authorList>
            <person name="Evans L.H."/>
            <person name="Alamgir A."/>
            <person name="Owens N."/>
            <person name="Weber N.D."/>
            <person name="Virtaneva K."/>
            <person name="Barbian K."/>
            <person name="Babar A."/>
            <person name="Rosenke K."/>
        </authorList>
    </citation>
    <scope>NUCLEOTIDE SEQUENCE</scope>
    <source>
        <strain evidence="9">UB2112</strain>
    </source>
</reference>
<name>A0A1K0H0Z2_9BASI</name>
<dbReference type="CDD" id="cd07982">
    <property type="entry name" value="HFD_TAF10"/>
    <property type="match status" value="1"/>
</dbReference>
<feature type="region of interest" description="Disordered" evidence="7">
    <location>
        <begin position="174"/>
        <end position="255"/>
    </location>
</feature>
<dbReference type="GO" id="GO:0016251">
    <property type="term" value="F:RNA polymerase II general transcription initiation factor activity"/>
    <property type="evidence" value="ECO:0007669"/>
    <property type="project" value="TreeGrafter"/>
</dbReference>
<evidence type="ECO:0000256" key="7">
    <source>
        <dbReference type="SAM" id="MobiDB-lite"/>
    </source>
</evidence>
<dbReference type="PROSITE" id="PS51371">
    <property type="entry name" value="CBS"/>
    <property type="match status" value="1"/>
</dbReference>
<comment type="subcellular location">
    <subcellularLocation>
        <location evidence="1">Nucleus</location>
    </subcellularLocation>
</comment>
<sequence>MSYPSPSVTAPISGPQSVPVGQLPAPSASLVAKYRGATVEDLQVPPAISVPRSTNVSSALRVALDHDYSQLPLVSDKNRKLLGYVQKDRLEEQVKVGNNDKSVASIMTKFSSGSSTSSSSTAVAGTYTVITPDTGLAELEVFLQSHPFAFITDPGRAFVLGVATQEDLSKYVSRRGLDGTRSGAATPTQASTSTPAASRAGSQDNDEPMPSTTAGVPTNQPSASSSSAAAATAAASSLPASNHPMSRREEEEARKDRTLAEFMQLLDGYTPLIPDQVTDFYLEKVGFECHDVRLKRLLSLAAEKFVSDIAADAFQYARIRTNAGPGGRPRGQVSAAGAGAGGGGAAGVSAGAAGGAVPAGARDRSRTVLTMDDLSAALGEYGINARRAEHFR</sequence>
<reference evidence="11" key="1">
    <citation type="submission" date="2016-04" db="EMBL/GenBank/DDBJ databases">
        <authorList>
            <person name="Guldener U."/>
            <person name="Guldener U."/>
        </authorList>
    </citation>
    <scope>NUCLEOTIDE SEQUENCE [LARGE SCALE GENOMIC DNA]</scope>
    <source>
        <strain evidence="11">UB2112</strain>
    </source>
</reference>
<feature type="compositionally biased region" description="Basic and acidic residues" evidence="7">
    <location>
        <begin position="246"/>
        <end position="255"/>
    </location>
</feature>
<keyword evidence="4" id="KW-0539">Nucleus</keyword>
<dbReference type="InterPro" id="IPR046342">
    <property type="entry name" value="CBS_dom_sf"/>
</dbReference>
<dbReference type="Proteomes" id="UP000658997">
    <property type="component" value="Unassembled WGS sequence"/>
</dbReference>
<feature type="compositionally biased region" description="Polar residues" evidence="7">
    <location>
        <begin position="1"/>
        <end position="16"/>
    </location>
</feature>
<dbReference type="Pfam" id="PF00571">
    <property type="entry name" value="CBS"/>
    <property type="match status" value="1"/>
</dbReference>
<reference evidence="10" key="3">
    <citation type="submission" date="2018-08" db="EMBL/GenBank/DDBJ databases">
        <authorList>
            <person name="Guldener U."/>
        </authorList>
    </citation>
    <scope>NUCLEOTIDE SEQUENCE</scope>
    <source>
        <strain evidence="10">UB2</strain>
    </source>
</reference>
<evidence type="ECO:0000313" key="12">
    <source>
        <dbReference type="Proteomes" id="UP000658997"/>
    </source>
</evidence>
<evidence type="ECO:0000256" key="2">
    <source>
        <dbReference type="ARBA" id="ARBA00023015"/>
    </source>
</evidence>
<evidence type="ECO:0000313" key="9">
    <source>
        <dbReference type="EMBL" id="SAM79951.1"/>
    </source>
</evidence>
<keyword evidence="12" id="KW-1185">Reference proteome</keyword>
<dbReference type="InterPro" id="IPR000644">
    <property type="entry name" value="CBS_dom"/>
</dbReference>
<dbReference type="Pfam" id="PF03540">
    <property type="entry name" value="TAF10"/>
    <property type="match status" value="1"/>
</dbReference>
<evidence type="ECO:0000313" key="10">
    <source>
        <dbReference type="EMBL" id="SYW82362.1"/>
    </source>
</evidence>
<dbReference type="SUPFAM" id="SSF54631">
    <property type="entry name" value="CBS-domain pair"/>
    <property type="match status" value="1"/>
</dbReference>
<feature type="domain" description="CBS" evidence="8">
    <location>
        <begin position="43"/>
        <end position="101"/>
    </location>
</feature>
<keyword evidence="3" id="KW-0804">Transcription</keyword>
<evidence type="ECO:0000256" key="3">
    <source>
        <dbReference type="ARBA" id="ARBA00023163"/>
    </source>
</evidence>
<dbReference type="EMBL" id="LT558120">
    <property type="protein sequence ID" value="SAM79951.1"/>
    <property type="molecule type" value="Genomic_DNA"/>
</dbReference>
<comment type="similarity">
    <text evidence="5">Belongs to the TAF10 family.</text>
</comment>
<feature type="compositionally biased region" description="Low complexity" evidence="7">
    <location>
        <begin position="182"/>
        <end position="202"/>
    </location>
</feature>
<dbReference type="Proteomes" id="UP000179920">
    <property type="component" value="Chromosome IV"/>
</dbReference>
<proteinExistence type="inferred from homology"/>
<evidence type="ECO:0000256" key="1">
    <source>
        <dbReference type="ARBA" id="ARBA00004123"/>
    </source>
</evidence>
<organism evidence="9 11">
    <name type="scientific">Ustilago bromivora</name>
    <dbReference type="NCBI Taxonomy" id="307758"/>
    <lineage>
        <taxon>Eukaryota</taxon>
        <taxon>Fungi</taxon>
        <taxon>Dikarya</taxon>
        <taxon>Basidiomycota</taxon>
        <taxon>Ustilaginomycotina</taxon>
        <taxon>Ustilaginomycetes</taxon>
        <taxon>Ustilaginales</taxon>
        <taxon>Ustilaginaceae</taxon>
        <taxon>Ustilago</taxon>
    </lineage>
</organism>
<dbReference type="PANTHER" id="PTHR21242:SF0">
    <property type="entry name" value="TRANSCRIPTION INITIATION FACTOR TFIID SUBUNIT 10"/>
    <property type="match status" value="1"/>
</dbReference>
<dbReference type="GO" id="GO:1990841">
    <property type="term" value="F:promoter-specific chromatin binding"/>
    <property type="evidence" value="ECO:0007669"/>
    <property type="project" value="TreeGrafter"/>
</dbReference>
<evidence type="ECO:0000256" key="6">
    <source>
        <dbReference type="PROSITE-ProRule" id="PRU00703"/>
    </source>
</evidence>
<dbReference type="GO" id="GO:0006367">
    <property type="term" value="P:transcription initiation at RNA polymerase II promoter"/>
    <property type="evidence" value="ECO:0007669"/>
    <property type="project" value="TreeGrafter"/>
</dbReference>
<keyword evidence="6" id="KW-0129">CBS domain</keyword>
<feature type="region of interest" description="Disordered" evidence="7">
    <location>
        <begin position="1"/>
        <end position="21"/>
    </location>
</feature>
<dbReference type="OrthoDB" id="154356at2759"/>
<dbReference type="EMBL" id="ULHB01000106">
    <property type="protein sequence ID" value="SYW82362.1"/>
    <property type="molecule type" value="Genomic_DNA"/>
</dbReference>
<dbReference type="PRINTS" id="PR01443">
    <property type="entry name" value="TFIID30KDSUB"/>
</dbReference>
<dbReference type="GO" id="GO:0000124">
    <property type="term" value="C:SAGA complex"/>
    <property type="evidence" value="ECO:0007669"/>
    <property type="project" value="TreeGrafter"/>
</dbReference>
<dbReference type="InterPro" id="IPR003923">
    <property type="entry name" value="TAF10"/>
</dbReference>
<evidence type="ECO:0000259" key="8">
    <source>
        <dbReference type="PROSITE" id="PS51371"/>
    </source>
</evidence>
<gene>
    <name evidence="10" type="ORF">UBRO2_04484</name>
    <name evidence="9" type="ORF">UBRO_02266</name>
</gene>
<dbReference type="AlphaFoldDB" id="A0A1K0H0Z2"/>
<feature type="compositionally biased region" description="Low complexity" evidence="7">
    <location>
        <begin position="222"/>
        <end position="241"/>
    </location>
</feature>
<evidence type="ECO:0000256" key="4">
    <source>
        <dbReference type="ARBA" id="ARBA00023242"/>
    </source>
</evidence>
<dbReference type="GO" id="GO:0005669">
    <property type="term" value="C:transcription factor TFIID complex"/>
    <property type="evidence" value="ECO:0007669"/>
    <property type="project" value="TreeGrafter"/>
</dbReference>
<evidence type="ECO:0000256" key="5">
    <source>
        <dbReference type="ARBA" id="ARBA00025730"/>
    </source>
</evidence>
<dbReference type="PANTHER" id="PTHR21242">
    <property type="entry name" value="TRANSCRIPTION INITIATION FACTOR TFIID SUBUNIT 10"/>
    <property type="match status" value="1"/>
</dbReference>
<protein>
    <submittedName>
        <fullName evidence="10">Related to TAF10 - TFIID and SAGA subunit</fullName>
    </submittedName>
    <submittedName>
        <fullName evidence="9">Related to TAF10-TFIID and SAGA subunit</fullName>
    </submittedName>
</protein>